<evidence type="ECO:0000256" key="2">
    <source>
        <dbReference type="ARBA" id="ARBA00006171"/>
    </source>
</evidence>
<name>A0A317PQN2_9HYPH</name>
<keyword evidence="3" id="KW-0479">Metal-binding</keyword>
<comment type="cofactor">
    <cofactor evidence="1">
        <name>Mg(2+)</name>
        <dbReference type="ChEBI" id="CHEBI:18420"/>
    </cofactor>
</comment>
<reference evidence="5 6" key="1">
    <citation type="submission" date="2018-05" db="EMBL/GenBank/DDBJ databases">
        <title>Genomic Encyclopedia of Type Strains, Phase IV (KMG-IV): sequencing the most valuable type-strain genomes for metagenomic binning, comparative biology and taxonomic classification.</title>
        <authorList>
            <person name="Goeker M."/>
        </authorList>
    </citation>
    <scope>NUCLEOTIDE SEQUENCE [LARGE SCALE GENOMIC DNA]</scope>
    <source>
        <strain evidence="5 6">DSM 16791</strain>
    </source>
</reference>
<dbReference type="RefSeq" id="WP_110031643.1">
    <property type="nucleotide sequence ID" value="NZ_QGTR01000002.1"/>
</dbReference>
<sequence length="229" mass="24266">MSGFELIIFDCDGVLVDSEVIAADLESALLTEAGYPISAEELGERFSGLTWKDILFAVEADSSIPLQASLIDKSEELLDARLEREVEAIDGAADAIARLSGPRCVCSNSKSGRLKMMLAKTGLAPLFGEHVYSARDLGEGRTKPKPDIFLHGAAQMGADPKSTIVIEDSVHGVHAARAAGMRVIGFTGGSHSYPSHADQLTDAGAETVIRRMADLPDTIAALGAWSELI</sequence>
<dbReference type="AlphaFoldDB" id="A0A317PQN2"/>
<dbReference type="InterPro" id="IPR023198">
    <property type="entry name" value="PGP-like_dom2"/>
</dbReference>
<dbReference type="NCBIfam" id="TIGR01509">
    <property type="entry name" value="HAD-SF-IA-v3"/>
    <property type="match status" value="1"/>
</dbReference>
<keyword evidence="5" id="KW-0378">Hydrolase</keyword>
<dbReference type="InterPro" id="IPR036412">
    <property type="entry name" value="HAD-like_sf"/>
</dbReference>
<keyword evidence="6" id="KW-1185">Reference proteome</keyword>
<dbReference type="Gene3D" id="1.10.150.240">
    <property type="entry name" value="Putative phosphatase, domain 2"/>
    <property type="match status" value="1"/>
</dbReference>
<dbReference type="SFLD" id="SFLDS00003">
    <property type="entry name" value="Haloacid_Dehalogenase"/>
    <property type="match status" value="1"/>
</dbReference>
<evidence type="ECO:0000256" key="3">
    <source>
        <dbReference type="ARBA" id="ARBA00022723"/>
    </source>
</evidence>
<keyword evidence="4" id="KW-0460">Magnesium</keyword>
<evidence type="ECO:0000256" key="1">
    <source>
        <dbReference type="ARBA" id="ARBA00001946"/>
    </source>
</evidence>
<dbReference type="SUPFAM" id="SSF56784">
    <property type="entry name" value="HAD-like"/>
    <property type="match status" value="1"/>
</dbReference>
<dbReference type="OrthoDB" id="9797743at2"/>
<dbReference type="EMBL" id="QGTR01000002">
    <property type="protein sequence ID" value="PWW01890.1"/>
    <property type="molecule type" value="Genomic_DNA"/>
</dbReference>
<protein>
    <submittedName>
        <fullName evidence="5">HAD superfamily hydrolase (TIGR01509 family)</fullName>
    </submittedName>
</protein>
<dbReference type="GO" id="GO:0046872">
    <property type="term" value="F:metal ion binding"/>
    <property type="evidence" value="ECO:0007669"/>
    <property type="project" value="UniProtKB-KW"/>
</dbReference>
<dbReference type="PANTHER" id="PTHR46193:SF10">
    <property type="entry name" value="6-PHOSPHOGLUCONATE PHOSPHATASE"/>
    <property type="match status" value="1"/>
</dbReference>
<gene>
    <name evidence="5" type="ORF">DFR52_102554</name>
</gene>
<accession>A0A317PQN2</accession>
<evidence type="ECO:0000313" key="6">
    <source>
        <dbReference type="Proteomes" id="UP000246352"/>
    </source>
</evidence>
<dbReference type="InterPro" id="IPR023214">
    <property type="entry name" value="HAD_sf"/>
</dbReference>
<dbReference type="CDD" id="cd07526">
    <property type="entry name" value="HAD_BPGM_like"/>
    <property type="match status" value="1"/>
</dbReference>
<dbReference type="InterPro" id="IPR051600">
    <property type="entry name" value="Beta-PGM-like"/>
</dbReference>
<dbReference type="Proteomes" id="UP000246352">
    <property type="component" value="Unassembled WGS sequence"/>
</dbReference>
<evidence type="ECO:0000256" key="4">
    <source>
        <dbReference type="ARBA" id="ARBA00022842"/>
    </source>
</evidence>
<comment type="caution">
    <text evidence="5">The sequence shown here is derived from an EMBL/GenBank/DDBJ whole genome shotgun (WGS) entry which is preliminary data.</text>
</comment>
<evidence type="ECO:0000313" key="5">
    <source>
        <dbReference type="EMBL" id="PWW01890.1"/>
    </source>
</evidence>
<dbReference type="SFLD" id="SFLDG01129">
    <property type="entry name" value="C1.5:_HAD__Beta-PGM__Phosphata"/>
    <property type="match status" value="1"/>
</dbReference>
<dbReference type="Pfam" id="PF00702">
    <property type="entry name" value="Hydrolase"/>
    <property type="match status" value="1"/>
</dbReference>
<organism evidence="5 6">
    <name type="scientific">Hoeflea marina</name>
    <dbReference type="NCBI Taxonomy" id="274592"/>
    <lineage>
        <taxon>Bacteria</taxon>
        <taxon>Pseudomonadati</taxon>
        <taxon>Pseudomonadota</taxon>
        <taxon>Alphaproteobacteria</taxon>
        <taxon>Hyphomicrobiales</taxon>
        <taxon>Rhizobiaceae</taxon>
        <taxon>Hoeflea</taxon>
    </lineage>
</organism>
<proteinExistence type="inferred from homology"/>
<dbReference type="SFLD" id="SFLDG01135">
    <property type="entry name" value="C1.5.6:_HAD__Beta-PGM__Phospha"/>
    <property type="match status" value="1"/>
</dbReference>
<dbReference type="PANTHER" id="PTHR46193">
    <property type="entry name" value="6-PHOSPHOGLUCONATE PHOSPHATASE"/>
    <property type="match status" value="1"/>
</dbReference>
<dbReference type="InterPro" id="IPR006439">
    <property type="entry name" value="HAD-SF_hydro_IA"/>
</dbReference>
<comment type="similarity">
    <text evidence="2">Belongs to the HAD-like hydrolase superfamily. CbbY/CbbZ/Gph/YieH family.</text>
</comment>
<dbReference type="Gene3D" id="3.40.50.1000">
    <property type="entry name" value="HAD superfamily/HAD-like"/>
    <property type="match status" value="1"/>
</dbReference>
<dbReference type="GO" id="GO:0016787">
    <property type="term" value="F:hydrolase activity"/>
    <property type="evidence" value="ECO:0007669"/>
    <property type="project" value="UniProtKB-KW"/>
</dbReference>